<feature type="domain" description="C-type lectin" evidence="3">
    <location>
        <begin position="333"/>
        <end position="446"/>
    </location>
</feature>
<organism evidence="4 5">
    <name type="scientific">Rhipicephalus microplus</name>
    <name type="common">Cattle tick</name>
    <name type="synonym">Boophilus microplus</name>
    <dbReference type="NCBI Taxonomy" id="6941"/>
    <lineage>
        <taxon>Eukaryota</taxon>
        <taxon>Metazoa</taxon>
        <taxon>Ecdysozoa</taxon>
        <taxon>Arthropoda</taxon>
        <taxon>Chelicerata</taxon>
        <taxon>Arachnida</taxon>
        <taxon>Acari</taxon>
        <taxon>Parasitiformes</taxon>
        <taxon>Ixodida</taxon>
        <taxon>Ixodoidea</taxon>
        <taxon>Ixodidae</taxon>
        <taxon>Rhipicephalinae</taxon>
        <taxon>Rhipicephalus</taxon>
        <taxon>Boophilus</taxon>
    </lineage>
</organism>
<dbReference type="PROSITE" id="PS00615">
    <property type="entry name" value="C_TYPE_LECTIN_1"/>
    <property type="match status" value="1"/>
</dbReference>
<dbReference type="CDD" id="cd00037">
    <property type="entry name" value="CLECT"/>
    <property type="match status" value="3"/>
</dbReference>
<proteinExistence type="predicted"/>
<protein>
    <recommendedName>
        <fullName evidence="3">C-type lectin domain-containing protein</fullName>
    </recommendedName>
</protein>
<name>A0A9J6DP20_RHIMP</name>
<dbReference type="InterPro" id="IPR018378">
    <property type="entry name" value="C-type_lectin_CS"/>
</dbReference>
<evidence type="ECO:0000313" key="4">
    <source>
        <dbReference type="EMBL" id="KAH8023761.1"/>
    </source>
</evidence>
<accession>A0A9J6DP20</accession>
<dbReference type="VEuPathDB" id="VectorBase:LOC119172442"/>
<dbReference type="InterPro" id="IPR001304">
    <property type="entry name" value="C-type_lectin-like"/>
</dbReference>
<dbReference type="InterPro" id="IPR016186">
    <property type="entry name" value="C-type_lectin-like/link_sf"/>
</dbReference>
<evidence type="ECO:0000256" key="2">
    <source>
        <dbReference type="SAM" id="Phobius"/>
    </source>
</evidence>
<dbReference type="PANTHER" id="PTHR22803">
    <property type="entry name" value="MANNOSE, PHOSPHOLIPASE, LECTIN RECEPTOR RELATED"/>
    <property type="match status" value="1"/>
</dbReference>
<keyword evidence="2" id="KW-1133">Transmembrane helix</keyword>
<comment type="caution">
    <text evidence="4">The sequence shown here is derived from an EMBL/GenBank/DDBJ whole genome shotgun (WGS) entry which is preliminary data.</text>
</comment>
<evidence type="ECO:0000259" key="3">
    <source>
        <dbReference type="PROSITE" id="PS50041"/>
    </source>
</evidence>
<dbReference type="PROSITE" id="PS50041">
    <property type="entry name" value="C_TYPE_LECTIN_2"/>
    <property type="match status" value="3"/>
</dbReference>
<dbReference type="SUPFAM" id="SSF56436">
    <property type="entry name" value="C-type lectin-like"/>
    <property type="match status" value="3"/>
</dbReference>
<reference evidence="4" key="1">
    <citation type="journal article" date="2020" name="Cell">
        <title>Large-Scale Comparative Analyses of Tick Genomes Elucidate Their Genetic Diversity and Vector Capacities.</title>
        <authorList>
            <consortium name="Tick Genome and Microbiome Consortium (TIGMIC)"/>
            <person name="Jia N."/>
            <person name="Wang J."/>
            <person name="Shi W."/>
            <person name="Du L."/>
            <person name="Sun Y."/>
            <person name="Zhan W."/>
            <person name="Jiang J.F."/>
            <person name="Wang Q."/>
            <person name="Zhang B."/>
            <person name="Ji P."/>
            <person name="Bell-Sakyi L."/>
            <person name="Cui X.M."/>
            <person name="Yuan T.T."/>
            <person name="Jiang B.G."/>
            <person name="Yang W.F."/>
            <person name="Lam T.T."/>
            <person name="Chang Q.C."/>
            <person name="Ding S.J."/>
            <person name="Wang X.J."/>
            <person name="Zhu J.G."/>
            <person name="Ruan X.D."/>
            <person name="Zhao L."/>
            <person name="Wei J.T."/>
            <person name="Ye R.Z."/>
            <person name="Que T.C."/>
            <person name="Du C.H."/>
            <person name="Zhou Y.H."/>
            <person name="Cheng J.X."/>
            <person name="Dai P.F."/>
            <person name="Guo W.B."/>
            <person name="Han X.H."/>
            <person name="Huang E.J."/>
            <person name="Li L.F."/>
            <person name="Wei W."/>
            <person name="Gao Y.C."/>
            <person name="Liu J.Z."/>
            <person name="Shao H.Z."/>
            <person name="Wang X."/>
            <person name="Wang C.C."/>
            <person name="Yang T.C."/>
            <person name="Huo Q.B."/>
            <person name="Li W."/>
            <person name="Chen H.Y."/>
            <person name="Chen S.E."/>
            <person name="Zhou L.G."/>
            <person name="Ni X.B."/>
            <person name="Tian J.H."/>
            <person name="Sheng Y."/>
            <person name="Liu T."/>
            <person name="Pan Y.S."/>
            <person name="Xia L.Y."/>
            <person name="Li J."/>
            <person name="Zhao F."/>
            <person name="Cao W.C."/>
        </authorList>
    </citation>
    <scope>NUCLEOTIDE SEQUENCE</scope>
    <source>
        <strain evidence="4">Rmic-2018</strain>
    </source>
</reference>
<dbReference type="EMBL" id="JABSTU010000008">
    <property type="protein sequence ID" value="KAH8023761.1"/>
    <property type="molecule type" value="Genomic_DNA"/>
</dbReference>
<reference evidence="4" key="2">
    <citation type="submission" date="2021-09" db="EMBL/GenBank/DDBJ databases">
        <authorList>
            <person name="Jia N."/>
            <person name="Wang J."/>
            <person name="Shi W."/>
            <person name="Du L."/>
            <person name="Sun Y."/>
            <person name="Zhan W."/>
            <person name="Jiang J."/>
            <person name="Wang Q."/>
            <person name="Zhang B."/>
            <person name="Ji P."/>
            <person name="Sakyi L.B."/>
            <person name="Cui X."/>
            <person name="Yuan T."/>
            <person name="Jiang B."/>
            <person name="Yang W."/>
            <person name="Lam T.T.-Y."/>
            <person name="Chang Q."/>
            <person name="Ding S."/>
            <person name="Wang X."/>
            <person name="Zhu J."/>
            <person name="Ruan X."/>
            <person name="Zhao L."/>
            <person name="Wei J."/>
            <person name="Que T."/>
            <person name="Du C."/>
            <person name="Cheng J."/>
            <person name="Dai P."/>
            <person name="Han X."/>
            <person name="Huang E."/>
            <person name="Gao Y."/>
            <person name="Liu J."/>
            <person name="Shao H."/>
            <person name="Ye R."/>
            <person name="Li L."/>
            <person name="Wei W."/>
            <person name="Wang X."/>
            <person name="Wang C."/>
            <person name="Huo Q."/>
            <person name="Li W."/>
            <person name="Guo W."/>
            <person name="Chen H."/>
            <person name="Chen S."/>
            <person name="Zhou L."/>
            <person name="Zhou L."/>
            <person name="Ni X."/>
            <person name="Tian J."/>
            <person name="Zhou Y."/>
            <person name="Sheng Y."/>
            <person name="Liu T."/>
            <person name="Pan Y."/>
            <person name="Xia L."/>
            <person name="Li J."/>
            <person name="Zhao F."/>
            <person name="Cao W."/>
        </authorList>
    </citation>
    <scope>NUCLEOTIDE SEQUENCE</scope>
    <source>
        <strain evidence="4">Rmic-2018</strain>
        <tissue evidence="4">Larvae</tissue>
    </source>
</reference>
<dbReference type="Pfam" id="PF00059">
    <property type="entry name" value="Lectin_C"/>
    <property type="match status" value="3"/>
</dbReference>
<evidence type="ECO:0000256" key="1">
    <source>
        <dbReference type="ARBA" id="ARBA00023157"/>
    </source>
</evidence>
<keyword evidence="2" id="KW-0812">Transmembrane</keyword>
<keyword evidence="1" id="KW-1015">Disulfide bond</keyword>
<sequence length="513" mass="58479">MRQTGVSRLWWQWEEPRRWTAESGLRYTAVPGTTGGGVAAAALVPQRQSCYWFASNESRMMYFQATRHCKSLNGSLVSVLTEKEQKFLMSRLSDATTNLWIGIERLPNKTWTWMDGNPVTYTNWIIGQPRPKGEDCTEILTGTLHPGKWNQVRCNAKRMHVCEKKRDRSLPPQPSIKNSSRCELAFPGSFQYRQSCYRMGSYQDWDRAAEICLSQGGQLADVRDVFEDAFLSVKFNFRGGLFWIGLQDVKATGLFTWLSGWPVQYTNWAPLQPDASTGDRRCVAADLATGMWRVQPCDTHLPFLCQFDNEKPPEVKHHEGACPEHARNWIDVGNPYCYWLETERLMTFNESFAICDSKNSSLASFHSKEEVGRLSPYLRKSQHQLWIGLVSSYNDSYEWLDGSPLNYEHWKNGEPSSIDENCVEMRQFDALWNDIHCDVKNGFICAVEKGTKTSAGVYVAVALGSLLVLVAAAFAIQQVVRLSQFRRRNGGLFSFENNVYIDPPVYDANASLR</sequence>
<dbReference type="Proteomes" id="UP000821866">
    <property type="component" value="Chromosome 6"/>
</dbReference>
<evidence type="ECO:0000313" key="5">
    <source>
        <dbReference type="Proteomes" id="UP000821866"/>
    </source>
</evidence>
<dbReference type="Gene3D" id="3.10.100.10">
    <property type="entry name" value="Mannose-Binding Protein A, subunit A"/>
    <property type="match status" value="3"/>
</dbReference>
<keyword evidence="2" id="KW-0472">Membrane</keyword>
<feature type="domain" description="C-type lectin" evidence="3">
    <location>
        <begin position="192"/>
        <end position="306"/>
    </location>
</feature>
<dbReference type="InterPro" id="IPR050111">
    <property type="entry name" value="C-type_lectin/snaclec_domain"/>
</dbReference>
<gene>
    <name evidence="4" type="ORF">HPB51_016656</name>
</gene>
<dbReference type="InterPro" id="IPR016187">
    <property type="entry name" value="CTDL_fold"/>
</dbReference>
<feature type="transmembrane region" description="Helical" evidence="2">
    <location>
        <begin position="455"/>
        <end position="476"/>
    </location>
</feature>
<feature type="domain" description="C-type lectin" evidence="3">
    <location>
        <begin position="46"/>
        <end position="163"/>
    </location>
</feature>
<keyword evidence="5" id="KW-1185">Reference proteome</keyword>
<dbReference type="SMART" id="SM00034">
    <property type="entry name" value="CLECT"/>
    <property type="match status" value="3"/>
</dbReference>
<dbReference type="AlphaFoldDB" id="A0A9J6DP20"/>